<name>A0AAV2ZIC7_PYXAD</name>
<accession>A0AAV2ZIC7</accession>
<dbReference type="EMBL" id="DYDO01000210">
    <property type="protein sequence ID" value="DBA13614.1"/>
    <property type="molecule type" value="Genomic_DNA"/>
</dbReference>
<evidence type="ECO:0000313" key="1">
    <source>
        <dbReference type="EMBL" id="DBA13614.1"/>
    </source>
</evidence>
<organism evidence="1 2">
    <name type="scientific">Pyxicephalus adspersus</name>
    <name type="common">African bullfrog</name>
    <dbReference type="NCBI Taxonomy" id="30357"/>
    <lineage>
        <taxon>Eukaryota</taxon>
        <taxon>Metazoa</taxon>
        <taxon>Chordata</taxon>
        <taxon>Craniata</taxon>
        <taxon>Vertebrata</taxon>
        <taxon>Euteleostomi</taxon>
        <taxon>Amphibia</taxon>
        <taxon>Batrachia</taxon>
        <taxon>Anura</taxon>
        <taxon>Neobatrachia</taxon>
        <taxon>Ranoidea</taxon>
        <taxon>Pyxicephalidae</taxon>
        <taxon>Pyxicephalinae</taxon>
        <taxon>Pyxicephalus</taxon>
    </lineage>
</organism>
<sequence length="98" mass="10676">MVLSPGISSANVKKEMIKKKFSNMVLFGAGNHCLKASGKNLAVCQPGQHLGFHQPYHDSIEHCSMCYIPARQKKPNLPTSTGCPGLLHLAHLCFGLPY</sequence>
<reference evidence="1" key="1">
    <citation type="thesis" date="2020" institute="ProQuest LLC" country="789 East Eisenhower Parkway, Ann Arbor, MI, USA">
        <title>Comparative Genomics and Chromosome Evolution.</title>
        <authorList>
            <person name="Mudd A.B."/>
        </authorList>
    </citation>
    <scope>NUCLEOTIDE SEQUENCE</scope>
    <source>
        <strain evidence="1">1538</strain>
        <tissue evidence="1">Blood</tissue>
    </source>
</reference>
<proteinExistence type="predicted"/>
<dbReference type="Proteomes" id="UP001181693">
    <property type="component" value="Unassembled WGS sequence"/>
</dbReference>
<comment type="caution">
    <text evidence="1">The sequence shown here is derived from an EMBL/GenBank/DDBJ whole genome shotgun (WGS) entry which is preliminary data.</text>
</comment>
<gene>
    <name evidence="1" type="ORF">GDO54_018486</name>
</gene>
<evidence type="ECO:0000313" key="2">
    <source>
        <dbReference type="Proteomes" id="UP001181693"/>
    </source>
</evidence>
<keyword evidence="2" id="KW-1185">Reference proteome</keyword>
<dbReference type="AlphaFoldDB" id="A0AAV2ZIC7"/>
<protein>
    <submittedName>
        <fullName evidence="1">Uncharacterized protein</fullName>
    </submittedName>
</protein>